<dbReference type="EMBL" id="JAGSOG010000342">
    <property type="protein sequence ID" value="MBR7838876.1"/>
    <property type="molecule type" value="Genomic_DNA"/>
</dbReference>
<feature type="compositionally biased region" description="Low complexity" evidence="1">
    <location>
        <begin position="78"/>
        <end position="92"/>
    </location>
</feature>
<evidence type="ECO:0000259" key="2">
    <source>
        <dbReference type="Pfam" id="PF07992"/>
    </source>
</evidence>
<name>A0A941EX60_9ACTN</name>
<keyword evidence="4" id="KW-1185">Reference proteome</keyword>
<dbReference type="InterPro" id="IPR023753">
    <property type="entry name" value="FAD/NAD-binding_dom"/>
</dbReference>
<evidence type="ECO:0000256" key="1">
    <source>
        <dbReference type="SAM" id="MobiDB-lite"/>
    </source>
</evidence>
<protein>
    <submittedName>
        <fullName evidence="3">NAD(P)/FAD-dependent oxidoreductase</fullName>
    </submittedName>
</protein>
<evidence type="ECO:0000313" key="3">
    <source>
        <dbReference type="EMBL" id="MBR7838876.1"/>
    </source>
</evidence>
<dbReference type="GO" id="GO:0016491">
    <property type="term" value="F:oxidoreductase activity"/>
    <property type="evidence" value="ECO:0007669"/>
    <property type="project" value="InterPro"/>
</dbReference>
<proteinExistence type="predicted"/>
<dbReference type="Gene3D" id="3.50.50.60">
    <property type="entry name" value="FAD/NAD(P)-binding domain"/>
    <property type="match status" value="1"/>
</dbReference>
<dbReference type="SUPFAM" id="SSF51905">
    <property type="entry name" value="FAD/NAD(P)-binding domain"/>
    <property type="match status" value="1"/>
</dbReference>
<feature type="domain" description="FAD/NAD(P)-binding" evidence="2">
    <location>
        <begin position="2"/>
        <end position="67"/>
    </location>
</feature>
<reference evidence="3" key="1">
    <citation type="submission" date="2021-04" db="EMBL/GenBank/DDBJ databases">
        <title>Genome based classification of Actinospica acidithermotolerans sp. nov., an actinobacterium isolated from an Indonesian hot spring.</title>
        <authorList>
            <person name="Kusuma A.B."/>
            <person name="Putra K.E."/>
            <person name="Nafisah S."/>
            <person name="Loh J."/>
            <person name="Nouioui I."/>
            <person name="Goodfellow M."/>
        </authorList>
    </citation>
    <scope>NUCLEOTIDE SEQUENCE</scope>
    <source>
        <strain evidence="3">CSCA 57</strain>
    </source>
</reference>
<sequence length="124" mass="12793">MLATGSHARRLSELPGELTLRGLDDALALRARLASKPSVVVIGGGPLGMEVASGALAAGCRVTVVSQGVPLTGQLAQPSPRSSSLTRPRTASKSSRPPWPGWRNAAAQSVSSSPKAPCLRRSWS</sequence>
<dbReference type="AlphaFoldDB" id="A0A941EX60"/>
<organism evidence="3 4">
    <name type="scientific">Actinospica durhamensis</name>
    <dbReference type="NCBI Taxonomy" id="1508375"/>
    <lineage>
        <taxon>Bacteria</taxon>
        <taxon>Bacillati</taxon>
        <taxon>Actinomycetota</taxon>
        <taxon>Actinomycetes</taxon>
        <taxon>Catenulisporales</taxon>
        <taxon>Actinospicaceae</taxon>
        <taxon>Actinospica</taxon>
    </lineage>
</organism>
<dbReference type="InterPro" id="IPR036188">
    <property type="entry name" value="FAD/NAD-bd_sf"/>
</dbReference>
<evidence type="ECO:0000313" key="4">
    <source>
        <dbReference type="Proteomes" id="UP000675781"/>
    </source>
</evidence>
<dbReference type="Pfam" id="PF07992">
    <property type="entry name" value="Pyr_redox_2"/>
    <property type="match status" value="1"/>
</dbReference>
<comment type="caution">
    <text evidence="3">The sequence shown here is derived from an EMBL/GenBank/DDBJ whole genome shotgun (WGS) entry which is preliminary data.</text>
</comment>
<dbReference type="Proteomes" id="UP000675781">
    <property type="component" value="Unassembled WGS sequence"/>
</dbReference>
<accession>A0A941EX60</accession>
<gene>
    <name evidence="3" type="ORF">KDL01_36755</name>
</gene>
<feature type="region of interest" description="Disordered" evidence="1">
    <location>
        <begin position="72"/>
        <end position="124"/>
    </location>
</feature>